<name>A0A8S1L1T2_PARPR</name>
<dbReference type="EMBL" id="CAJJDM010000031">
    <property type="protein sequence ID" value="CAD8061788.1"/>
    <property type="molecule type" value="Genomic_DNA"/>
</dbReference>
<evidence type="ECO:0000256" key="2">
    <source>
        <dbReference type="SAM" id="MobiDB-lite"/>
    </source>
</evidence>
<dbReference type="Proteomes" id="UP000688137">
    <property type="component" value="Unassembled WGS sequence"/>
</dbReference>
<gene>
    <name evidence="3" type="ORF">PPRIM_AZ9-3.1.T0320151</name>
</gene>
<feature type="coiled-coil region" evidence="1">
    <location>
        <begin position="126"/>
        <end position="208"/>
    </location>
</feature>
<sequence length="277" mass="32812">MLGDEKETQLSKYREQVIHAETLNMMAKYQLIFLKMEISMRKVALIIKLKGNQQKFYAFRKLKKTTNYSVDHFKVLFTQIALKYQQVGLIIQKKQKRNLHHAFLKVRLLFPKNKNDKIRRSFLQVIASKDAEIKNLQIKEQEITENITNQKLKEQELQSKLKQKELILTQLENELRKNSANKTLDSKLRNLEVENQEMQDRIMGTEDSVSLFIREMNDMLDGHEISTNLGIDSDENQSYEQPPQVIEYQSQRLNQNSRQQKSKNFYSNQLTRSTKIN</sequence>
<keyword evidence="4" id="KW-1185">Reference proteome</keyword>
<evidence type="ECO:0000313" key="3">
    <source>
        <dbReference type="EMBL" id="CAD8061788.1"/>
    </source>
</evidence>
<feature type="region of interest" description="Disordered" evidence="2">
    <location>
        <begin position="252"/>
        <end position="277"/>
    </location>
</feature>
<protein>
    <submittedName>
        <fullName evidence="3">Uncharacterized protein</fullName>
    </submittedName>
</protein>
<feature type="compositionally biased region" description="Polar residues" evidence="2">
    <location>
        <begin position="262"/>
        <end position="277"/>
    </location>
</feature>
<keyword evidence="1" id="KW-0175">Coiled coil</keyword>
<evidence type="ECO:0000313" key="4">
    <source>
        <dbReference type="Proteomes" id="UP000688137"/>
    </source>
</evidence>
<dbReference type="AlphaFoldDB" id="A0A8S1L1T2"/>
<proteinExistence type="predicted"/>
<accession>A0A8S1L1T2</accession>
<organism evidence="3 4">
    <name type="scientific">Paramecium primaurelia</name>
    <dbReference type="NCBI Taxonomy" id="5886"/>
    <lineage>
        <taxon>Eukaryota</taxon>
        <taxon>Sar</taxon>
        <taxon>Alveolata</taxon>
        <taxon>Ciliophora</taxon>
        <taxon>Intramacronucleata</taxon>
        <taxon>Oligohymenophorea</taxon>
        <taxon>Peniculida</taxon>
        <taxon>Parameciidae</taxon>
        <taxon>Paramecium</taxon>
    </lineage>
</organism>
<evidence type="ECO:0000256" key="1">
    <source>
        <dbReference type="SAM" id="Coils"/>
    </source>
</evidence>
<dbReference type="OMA" id="NDMLDGH"/>
<comment type="caution">
    <text evidence="3">The sequence shown here is derived from an EMBL/GenBank/DDBJ whole genome shotgun (WGS) entry which is preliminary data.</text>
</comment>
<reference evidence="3" key="1">
    <citation type="submission" date="2021-01" db="EMBL/GenBank/DDBJ databases">
        <authorList>
            <consortium name="Genoscope - CEA"/>
            <person name="William W."/>
        </authorList>
    </citation>
    <scope>NUCLEOTIDE SEQUENCE</scope>
</reference>